<keyword evidence="7" id="KW-1185">Reference proteome</keyword>
<evidence type="ECO:0000313" key="7">
    <source>
        <dbReference type="Proteomes" id="UP000305471"/>
    </source>
</evidence>
<reference evidence="6 7" key="1">
    <citation type="submission" date="2019-04" db="EMBL/GenBank/DDBJ databases">
        <title>Alteromonas portus sp. nov., an alginate lyase-excreting marine bacterium.</title>
        <authorList>
            <person name="Huang H."/>
            <person name="Mo K."/>
            <person name="Bao S."/>
        </authorList>
    </citation>
    <scope>NUCLEOTIDE SEQUENCE [LARGE SCALE GENOMIC DNA]</scope>
    <source>
        <strain evidence="6 7">HB161718</strain>
    </source>
</reference>
<dbReference type="EMBL" id="SWCO01000009">
    <property type="protein sequence ID" value="TKB01934.1"/>
    <property type="molecule type" value="Genomic_DNA"/>
</dbReference>
<evidence type="ECO:0000259" key="5">
    <source>
        <dbReference type="PROSITE" id="PS50931"/>
    </source>
</evidence>
<dbReference type="Proteomes" id="UP000305471">
    <property type="component" value="Unassembled WGS sequence"/>
</dbReference>
<evidence type="ECO:0000256" key="4">
    <source>
        <dbReference type="ARBA" id="ARBA00023163"/>
    </source>
</evidence>
<dbReference type="CDD" id="cd08414">
    <property type="entry name" value="PBP2_LTTR_aromatics_like"/>
    <property type="match status" value="1"/>
</dbReference>
<dbReference type="PRINTS" id="PR00039">
    <property type="entry name" value="HTHLYSR"/>
</dbReference>
<organism evidence="6 7">
    <name type="scientific">Alteromonas portus</name>
    <dbReference type="NCBI Taxonomy" id="2565549"/>
    <lineage>
        <taxon>Bacteria</taxon>
        <taxon>Pseudomonadati</taxon>
        <taxon>Pseudomonadota</taxon>
        <taxon>Gammaproteobacteria</taxon>
        <taxon>Alteromonadales</taxon>
        <taxon>Alteromonadaceae</taxon>
        <taxon>Alteromonas/Salinimonas group</taxon>
        <taxon>Alteromonas</taxon>
    </lineage>
</organism>
<dbReference type="Pfam" id="PF00126">
    <property type="entry name" value="HTH_1"/>
    <property type="match status" value="1"/>
</dbReference>
<dbReference type="Pfam" id="PF03466">
    <property type="entry name" value="LysR_substrate"/>
    <property type="match status" value="1"/>
</dbReference>
<comment type="caution">
    <text evidence="6">The sequence shown here is derived from an EMBL/GenBank/DDBJ whole genome shotgun (WGS) entry which is preliminary data.</text>
</comment>
<dbReference type="InterPro" id="IPR000847">
    <property type="entry name" value="LysR_HTH_N"/>
</dbReference>
<dbReference type="FunFam" id="1.10.10.10:FF:000001">
    <property type="entry name" value="LysR family transcriptional regulator"/>
    <property type="match status" value="1"/>
</dbReference>
<dbReference type="RefSeq" id="WP_136783060.1">
    <property type="nucleotide sequence ID" value="NZ_SWCO01000009.1"/>
</dbReference>
<dbReference type="InterPro" id="IPR036390">
    <property type="entry name" value="WH_DNA-bd_sf"/>
</dbReference>
<dbReference type="PANTHER" id="PTHR30346:SF28">
    <property type="entry name" value="HTH-TYPE TRANSCRIPTIONAL REGULATOR CYNR"/>
    <property type="match status" value="1"/>
</dbReference>
<comment type="similarity">
    <text evidence="1">Belongs to the LysR transcriptional regulatory family.</text>
</comment>
<evidence type="ECO:0000256" key="1">
    <source>
        <dbReference type="ARBA" id="ARBA00009437"/>
    </source>
</evidence>
<feature type="domain" description="HTH lysR-type" evidence="5">
    <location>
        <begin position="1"/>
        <end position="58"/>
    </location>
</feature>
<dbReference type="InterPro" id="IPR005119">
    <property type="entry name" value="LysR_subst-bd"/>
</dbReference>
<dbReference type="SUPFAM" id="SSF53850">
    <property type="entry name" value="Periplasmic binding protein-like II"/>
    <property type="match status" value="1"/>
</dbReference>
<dbReference type="InterPro" id="IPR036388">
    <property type="entry name" value="WH-like_DNA-bd_sf"/>
</dbReference>
<accession>A0A4U0ZBD9</accession>
<protein>
    <submittedName>
        <fullName evidence="6">LysR family transcriptional regulator</fullName>
    </submittedName>
</protein>
<evidence type="ECO:0000256" key="2">
    <source>
        <dbReference type="ARBA" id="ARBA00023015"/>
    </source>
</evidence>
<dbReference type="Gene3D" id="3.40.190.10">
    <property type="entry name" value="Periplasmic binding protein-like II"/>
    <property type="match status" value="2"/>
</dbReference>
<dbReference type="OrthoDB" id="9803735at2"/>
<sequence>MNFKHLKTFIEVAQCKSFSTAATRLHTVQSAISRHINALEEDLNVTLLLRNTRTVELTEVGENFLLHAQAIVKHCRDAKEEAKLIQSGRKGLLRIGYLGSACAHFLPDLLRRFSKQHENVKVEISEMTVAEQLQALSENAIDIGFSRPIPDAYKPLLEEKRVAYDPVQAVVSDKHELHTLNEVSPDIVGKYPLILFSRAHATKQFDNIMALFYERNLSVDVVSEPHSMQALLIEVASSNCIALAPSCIQNLQTNGCTFIPLNPGMHVELCMHWSTEASATTNAWLTWFKENEESFRL</sequence>
<proteinExistence type="inferred from homology"/>
<name>A0A4U0ZBD9_9ALTE</name>
<keyword evidence="3" id="KW-0238">DNA-binding</keyword>
<dbReference type="AlphaFoldDB" id="A0A4U0ZBD9"/>
<gene>
    <name evidence="6" type="ORF">E5672_15645</name>
</gene>
<dbReference type="PROSITE" id="PS50931">
    <property type="entry name" value="HTH_LYSR"/>
    <property type="match status" value="1"/>
</dbReference>
<evidence type="ECO:0000256" key="3">
    <source>
        <dbReference type="ARBA" id="ARBA00023125"/>
    </source>
</evidence>
<dbReference type="SUPFAM" id="SSF46785">
    <property type="entry name" value="Winged helix' DNA-binding domain"/>
    <property type="match status" value="1"/>
</dbReference>
<dbReference type="GO" id="GO:0003700">
    <property type="term" value="F:DNA-binding transcription factor activity"/>
    <property type="evidence" value="ECO:0007669"/>
    <property type="project" value="InterPro"/>
</dbReference>
<keyword evidence="4" id="KW-0804">Transcription</keyword>
<keyword evidence="2" id="KW-0805">Transcription regulation</keyword>
<dbReference type="Gene3D" id="1.10.10.10">
    <property type="entry name" value="Winged helix-like DNA-binding domain superfamily/Winged helix DNA-binding domain"/>
    <property type="match status" value="1"/>
</dbReference>
<evidence type="ECO:0000313" key="6">
    <source>
        <dbReference type="EMBL" id="TKB01934.1"/>
    </source>
</evidence>
<dbReference type="PANTHER" id="PTHR30346">
    <property type="entry name" value="TRANSCRIPTIONAL DUAL REGULATOR HCAR-RELATED"/>
    <property type="match status" value="1"/>
</dbReference>
<dbReference type="GO" id="GO:0003677">
    <property type="term" value="F:DNA binding"/>
    <property type="evidence" value="ECO:0007669"/>
    <property type="project" value="UniProtKB-KW"/>
</dbReference>
<dbReference type="GO" id="GO:0032993">
    <property type="term" value="C:protein-DNA complex"/>
    <property type="evidence" value="ECO:0007669"/>
    <property type="project" value="TreeGrafter"/>
</dbReference>